<feature type="region of interest" description="Disordered" evidence="2">
    <location>
        <begin position="459"/>
        <end position="486"/>
    </location>
</feature>
<dbReference type="InterPro" id="IPR042188">
    <property type="entry name" value="MmgE/PrpD_sf_2"/>
</dbReference>
<dbReference type="AlphaFoldDB" id="A0A0M7HBT6"/>
<feature type="domain" description="MmgE/PrpD C-terminal" evidence="4">
    <location>
        <begin position="278"/>
        <end position="424"/>
    </location>
</feature>
<proteinExistence type="inferred from homology"/>
<dbReference type="InterPro" id="IPR045337">
    <property type="entry name" value="MmgE_PrpD_C"/>
</dbReference>
<evidence type="ECO:0000256" key="1">
    <source>
        <dbReference type="ARBA" id="ARBA00006174"/>
    </source>
</evidence>
<comment type="similarity">
    <text evidence="1">Belongs to the PrpD family.</text>
</comment>
<sequence length="486" mass="50870">MSAPDRAASATAILASYAARPPLALTPAQAECCARSLADTVAVGLAARAEAATIAAHRYLEEAGLLAPGGATASSTLWGAPYRAAPEIAAWANGLAGHVLDYDDVTVPMRGHPSVVLWPAILALGEARGLSGRHACSAFAVGMQALGQLSRAFASRQYEHGWHTTASIGILGAAIACAHLLGLDQPRTRHALGLALAQAAGARANVGSQAKAFQAGQAGAAGLRAACLAAAGLQAGTQALEHPQGYLALYAGAPDAALAPWTDGALELERSGLDVKQYPMCYATHRALDAVLALRQAHGVAAEDVVAIHVETSHAALLPLIHPRPATGLQGKFSLPYAMAAAILDGHVRLSSFTDEAVQRPAIQRLQALVTSEEAAGPINPRWARVTLGLRDGRRLTRQVRVLNGSHEQPLSEQALCAKLDDCLVWGGFDVGGAALLGLCRDLPEQDCRGFMRALDARLREPPRRPSMPTIDANDTHQQFTHRRLP</sequence>
<dbReference type="PANTHER" id="PTHR16943">
    <property type="entry name" value="2-METHYLCITRATE DEHYDRATASE-RELATED"/>
    <property type="match status" value="1"/>
</dbReference>
<dbReference type="KEGG" id="bpdz:BBN53_13840"/>
<evidence type="ECO:0000313" key="8">
    <source>
        <dbReference type="Proteomes" id="UP000092950"/>
    </source>
</evidence>
<dbReference type="EMBL" id="CP016440">
    <property type="protein sequence ID" value="ANY16865.1"/>
    <property type="molecule type" value="Genomic_DNA"/>
</dbReference>
<evidence type="ECO:0000259" key="3">
    <source>
        <dbReference type="Pfam" id="PF03972"/>
    </source>
</evidence>
<evidence type="ECO:0000313" key="5">
    <source>
        <dbReference type="EMBL" id="ANY16865.1"/>
    </source>
</evidence>
<dbReference type="Proteomes" id="UP000053096">
    <property type="component" value="Unassembled WGS sequence"/>
</dbReference>
<dbReference type="InterPro" id="IPR036148">
    <property type="entry name" value="MmgE/PrpD_sf"/>
</dbReference>
<evidence type="ECO:0000313" key="7">
    <source>
        <dbReference type="Proteomes" id="UP000053096"/>
    </source>
</evidence>
<dbReference type="InterPro" id="IPR005656">
    <property type="entry name" value="MmgE_PrpD"/>
</dbReference>
<accession>A0A0M7HBT6</accession>
<evidence type="ECO:0000256" key="2">
    <source>
        <dbReference type="SAM" id="MobiDB-lite"/>
    </source>
</evidence>
<dbReference type="RefSeq" id="WP_053073231.1">
    <property type="nucleotide sequence ID" value="NZ_CAJGUP010000192.1"/>
</dbReference>
<dbReference type="PANTHER" id="PTHR16943:SF8">
    <property type="entry name" value="2-METHYLCITRATE DEHYDRATASE"/>
    <property type="match status" value="1"/>
</dbReference>
<reference evidence="6 7" key="1">
    <citation type="submission" date="2015-09" db="EMBL/GenBank/DDBJ databases">
        <authorList>
            <person name="Jackson K.R."/>
            <person name="Lunt B.L."/>
            <person name="Fisher J.N.B."/>
            <person name="Gardner A.V."/>
            <person name="Bailey M.E."/>
            <person name="Deus L.M."/>
            <person name="Earl A.S."/>
            <person name="Gibby P.D."/>
            <person name="Hartmann K.A."/>
            <person name="Liu J.E."/>
            <person name="Manci A.M."/>
            <person name="Nielsen D.A."/>
            <person name="Solomon M.B."/>
            <person name="Breakwell D.P."/>
            <person name="Burnett S.H."/>
            <person name="Grose J.H."/>
        </authorList>
    </citation>
    <scope>NUCLEOTIDE SEQUENCE [LARGE SCALE GENOMIC DNA]</scope>
    <source>
        <strain evidence="6 7">2789STDY5608636</strain>
    </source>
</reference>
<protein>
    <submittedName>
        <fullName evidence="6">MmgE/PrpD family</fullName>
    </submittedName>
</protein>
<keyword evidence="8" id="KW-1185">Reference proteome</keyword>
<dbReference type="Gene3D" id="1.10.4100.10">
    <property type="entry name" value="2-methylcitrate dehydratase PrpD"/>
    <property type="match status" value="1"/>
</dbReference>
<dbReference type="EMBL" id="CYTV01000012">
    <property type="protein sequence ID" value="CUJ06611.1"/>
    <property type="molecule type" value="Genomic_DNA"/>
</dbReference>
<evidence type="ECO:0000259" key="4">
    <source>
        <dbReference type="Pfam" id="PF19305"/>
    </source>
</evidence>
<organism evidence="6 7">
    <name type="scientific">Bordetella pseudohinzii</name>
    <dbReference type="NCBI Taxonomy" id="1331258"/>
    <lineage>
        <taxon>Bacteria</taxon>
        <taxon>Pseudomonadati</taxon>
        <taxon>Pseudomonadota</taxon>
        <taxon>Betaproteobacteria</taxon>
        <taxon>Burkholderiales</taxon>
        <taxon>Alcaligenaceae</taxon>
        <taxon>Bordetella</taxon>
    </lineage>
</organism>
<dbReference type="Pfam" id="PF19305">
    <property type="entry name" value="MmgE_PrpD_C"/>
    <property type="match status" value="1"/>
</dbReference>
<gene>
    <name evidence="5" type="ORF">BBN53_13840</name>
    <name evidence="6" type="ORF">ERS370011_03578</name>
</gene>
<dbReference type="Pfam" id="PF03972">
    <property type="entry name" value="MmgE_PrpD_N"/>
    <property type="match status" value="1"/>
</dbReference>
<dbReference type="InterPro" id="IPR045336">
    <property type="entry name" value="MmgE_PrpD_N"/>
</dbReference>
<name>A0A0M7HBT6_9BORD</name>
<dbReference type="SUPFAM" id="SSF103378">
    <property type="entry name" value="2-methylcitrate dehydratase PrpD"/>
    <property type="match status" value="1"/>
</dbReference>
<feature type="domain" description="MmgE/PrpD N-terminal" evidence="3">
    <location>
        <begin position="14"/>
        <end position="256"/>
    </location>
</feature>
<reference evidence="5 8" key="2">
    <citation type="submission" date="2016-07" db="EMBL/GenBank/DDBJ databases">
        <title>Complete genome sequences of Bordetella pseudohinzii.</title>
        <authorList>
            <person name="Spilker T."/>
            <person name="Darrah R."/>
            <person name="LiPuma J.J."/>
        </authorList>
    </citation>
    <scope>NUCLEOTIDE SEQUENCE [LARGE SCALE GENOMIC DNA]</scope>
    <source>
        <strain evidence="5 8">HI4681</strain>
    </source>
</reference>
<dbReference type="Gene3D" id="3.30.1330.120">
    <property type="entry name" value="2-methylcitrate dehydratase PrpD"/>
    <property type="match status" value="1"/>
</dbReference>
<dbReference type="OrthoDB" id="8680281at2"/>
<dbReference type="Proteomes" id="UP000092950">
    <property type="component" value="Chromosome"/>
</dbReference>
<dbReference type="InterPro" id="IPR042183">
    <property type="entry name" value="MmgE/PrpD_sf_1"/>
</dbReference>
<evidence type="ECO:0000313" key="6">
    <source>
        <dbReference type="EMBL" id="CUJ06611.1"/>
    </source>
</evidence>
<dbReference type="GO" id="GO:0016829">
    <property type="term" value="F:lyase activity"/>
    <property type="evidence" value="ECO:0007669"/>
    <property type="project" value="InterPro"/>
</dbReference>